<dbReference type="InterPro" id="IPR043129">
    <property type="entry name" value="ATPase_NBD"/>
</dbReference>
<keyword evidence="1" id="KW-0472">Membrane</keyword>
<sequence length="359" mass="40188">FKFMPLVNGKIIEAILNQPLSELENISWKSAFEKQLLVVKQKLAEQDIQPSAILLTGSASKMYFILDICQNVFPELPCKRDGEPELCIARGLARWGRVYLRTAGFIDEITKFLDTELTSIIGKYIPFFLNKLAEELATGLVDEVIKTSIKSWRNRNVVSLKELEIEIENKAKIWLTSNNANQIVTNCLLDWLTQVQNEVQEQTNSICRKYGLPLGTLGSKKINLNEQTEKVPTSISFADLTGISVFVGHLVALIVGVVLAGLFHVLLFAGILAPILGIVAYFAGESLVKETDIPGWIRNLISDKRIDDLATQKKPELQQKIYETLTTDSTITIKLAKSISEWLTESVREQADKARLLIA</sequence>
<name>A0A2A2T9Q7_9CYAN</name>
<comment type="caution">
    <text evidence="2">The sequence shown here is derived from an EMBL/GenBank/DDBJ whole genome shotgun (WGS) entry which is preliminary data.</text>
</comment>
<evidence type="ECO:0000313" key="2">
    <source>
        <dbReference type="EMBL" id="PAX45655.1"/>
    </source>
</evidence>
<dbReference type="SUPFAM" id="SSF53067">
    <property type="entry name" value="Actin-like ATPase domain"/>
    <property type="match status" value="1"/>
</dbReference>
<feature type="transmembrane region" description="Helical" evidence="1">
    <location>
        <begin position="237"/>
        <end position="259"/>
    </location>
</feature>
<organism evidence="2 3">
    <name type="scientific">Brunnivagina elsteri CCALA 953</name>
    <dbReference type="NCBI Taxonomy" id="987040"/>
    <lineage>
        <taxon>Bacteria</taxon>
        <taxon>Bacillati</taxon>
        <taxon>Cyanobacteriota</taxon>
        <taxon>Cyanophyceae</taxon>
        <taxon>Nostocales</taxon>
        <taxon>Calotrichaceae</taxon>
        <taxon>Brunnivagina</taxon>
    </lineage>
</organism>
<dbReference type="AlphaFoldDB" id="A0A2A2T9Q7"/>
<feature type="non-terminal residue" evidence="2">
    <location>
        <position position="1"/>
    </location>
</feature>
<evidence type="ECO:0000313" key="3">
    <source>
        <dbReference type="Proteomes" id="UP000218238"/>
    </source>
</evidence>
<reference evidence="2 3" key="1">
    <citation type="submission" date="2017-08" db="EMBL/GenBank/DDBJ databases">
        <title>Draft genome sequence of filamentous cyanobacterium Calothrix elsteri CCALA 953.</title>
        <authorList>
            <person name="Gagunashvili A.N."/>
            <person name="Elster J."/>
            <person name="Andresson O.S."/>
        </authorList>
    </citation>
    <scope>NUCLEOTIDE SEQUENCE [LARGE SCALE GENOMIC DNA]</scope>
    <source>
        <strain evidence="2 3">CCALA 953</strain>
    </source>
</reference>
<protein>
    <submittedName>
        <fullName evidence="2">Uncharacterized protein</fullName>
    </submittedName>
</protein>
<dbReference type="EMBL" id="NTFS01000787">
    <property type="protein sequence ID" value="PAX45655.1"/>
    <property type="molecule type" value="Genomic_DNA"/>
</dbReference>
<accession>A0A2A2T9Q7</accession>
<keyword evidence="1" id="KW-0812">Transmembrane</keyword>
<dbReference type="Proteomes" id="UP000218238">
    <property type="component" value="Unassembled WGS sequence"/>
</dbReference>
<keyword evidence="3" id="KW-1185">Reference proteome</keyword>
<gene>
    <name evidence="2" type="ORF">CK510_30685</name>
</gene>
<evidence type="ECO:0000256" key="1">
    <source>
        <dbReference type="SAM" id="Phobius"/>
    </source>
</evidence>
<feature type="transmembrane region" description="Helical" evidence="1">
    <location>
        <begin position="265"/>
        <end position="284"/>
    </location>
</feature>
<keyword evidence="1" id="KW-1133">Transmembrane helix</keyword>
<proteinExistence type="predicted"/>